<evidence type="ECO:0000259" key="8">
    <source>
        <dbReference type="PROSITE" id="PS51462"/>
    </source>
</evidence>
<accession>Q6LIM2</accession>
<protein>
    <recommendedName>
        <fullName evidence="4">GDP-mannose pyrophosphatase</fullName>
    </recommendedName>
    <alternativeName>
        <fullName evidence="6">GDP-mannose hydrolase</fullName>
    </alternativeName>
    <alternativeName>
        <fullName evidence="7">GDPMK</fullName>
    </alternativeName>
</protein>
<reference evidence="10" key="1">
    <citation type="journal article" date="2005" name="Science">
        <title>Life at depth: Photobacterium profundum genome sequence and expression analysis.</title>
        <authorList>
            <person name="Vezzi A."/>
            <person name="Campanaro S."/>
            <person name="D'Angelo M."/>
            <person name="Simonato F."/>
            <person name="Vitulo N."/>
            <person name="Lauro F.M."/>
            <person name="Cestaro A."/>
            <person name="Malacrida G."/>
            <person name="Simionati B."/>
            <person name="Cannata N."/>
            <person name="Romualdi C."/>
            <person name="Bartlett D.H."/>
            <person name="Valle G."/>
        </authorList>
    </citation>
    <scope>NUCLEOTIDE SEQUENCE [LARGE SCALE GENOMIC DNA]</scope>
    <source>
        <strain evidence="10">ATCC BAA-1253 / SS9</strain>
    </source>
</reference>
<name>Q6LIM2_PHOPR</name>
<dbReference type="GO" id="GO:0016787">
    <property type="term" value="F:hydrolase activity"/>
    <property type="evidence" value="ECO:0007669"/>
    <property type="project" value="UniProtKB-KW"/>
</dbReference>
<dbReference type="GO" id="GO:0005829">
    <property type="term" value="C:cytosol"/>
    <property type="evidence" value="ECO:0007669"/>
    <property type="project" value="TreeGrafter"/>
</dbReference>
<keyword evidence="5" id="KW-0378">Hydrolase</keyword>
<dbReference type="STRING" id="298386.PBPRB0986"/>
<dbReference type="Proteomes" id="UP000000593">
    <property type="component" value="Chromosome 2"/>
</dbReference>
<dbReference type="PROSITE" id="PS00893">
    <property type="entry name" value="NUDIX_BOX"/>
    <property type="match status" value="1"/>
</dbReference>
<dbReference type="GO" id="GO:0006753">
    <property type="term" value="P:nucleoside phosphate metabolic process"/>
    <property type="evidence" value="ECO:0007669"/>
    <property type="project" value="TreeGrafter"/>
</dbReference>
<dbReference type="GO" id="GO:0019693">
    <property type="term" value="P:ribose phosphate metabolic process"/>
    <property type="evidence" value="ECO:0007669"/>
    <property type="project" value="TreeGrafter"/>
</dbReference>
<gene>
    <name evidence="9" type="primary">PRO0317</name>
    <name evidence="9" type="ordered locus">PBPRB0986</name>
</gene>
<dbReference type="AlphaFoldDB" id="Q6LIM2"/>
<evidence type="ECO:0000256" key="2">
    <source>
        <dbReference type="ARBA" id="ARBA00001946"/>
    </source>
</evidence>
<dbReference type="CDD" id="cd03424">
    <property type="entry name" value="NUDIX_ADPRase_Nudt5_UGPPase_Nudt14"/>
    <property type="match status" value="1"/>
</dbReference>
<evidence type="ECO:0000256" key="3">
    <source>
        <dbReference type="ARBA" id="ARBA00007275"/>
    </source>
</evidence>
<dbReference type="SUPFAM" id="SSF55811">
    <property type="entry name" value="Nudix"/>
    <property type="match status" value="1"/>
</dbReference>
<dbReference type="KEGG" id="ppr:PBPRB0986"/>
<proteinExistence type="inferred from homology"/>
<dbReference type="HOGENOM" id="CLU_062658_5_1_6"/>
<evidence type="ECO:0000256" key="7">
    <source>
        <dbReference type="ARBA" id="ARBA00032272"/>
    </source>
</evidence>
<dbReference type="PROSITE" id="PS51462">
    <property type="entry name" value="NUDIX"/>
    <property type="match status" value="1"/>
</dbReference>
<dbReference type="PANTHER" id="PTHR11839:SF18">
    <property type="entry name" value="NUDIX HYDROLASE DOMAIN-CONTAINING PROTEIN"/>
    <property type="match status" value="1"/>
</dbReference>
<organism evidence="9 10">
    <name type="scientific">Photobacterium profundum (strain SS9)</name>
    <dbReference type="NCBI Taxonomy" id="298386"/>
    <lineage>
        <taxon>Bacteria</taxon>
        <taxon>Pseudomonadati</taxon>
        <taxon>Pseudomonadota</taxon>
        <taxon>Gammaproteobacteria</taxon>
        <taxon>Vibrionales</taxon>
        <taxon>Vibrionaceae</taxon>
        <taxon>Photobacterium</taxon>
    </lineage>
</organism>
<comment type="catalytic activity">
    <reaction evidence="1">
        <text>GDP-alpha-D-mannose + H2O = alpha-D-mannose 1-phosphate + GMP + 2 H(+)</text>
        <dbReference type="Rhea" id="RHEA:27978"/>
        <dbReference type="ChEBI" id="CHEBI:15377"/>
        <dbReference type="ChEBI" id="CHEBI:15378"/>
        <dbReference type="ChEBI" id="CHEBI:57527"/>
        <dbReference type="ChEBI" id="CHEBI:58115"/>
        <dbReference type="ChEBI" id="CHEBI:58409"/>
    </reaction>
</comment>
<evidence type="ECO:0000313" key="10">
    <source>
        <dbReference type="Proteomes" id="UP000000593"/>
    </source>
</evidence>
<comment type="cofactor">
    <cofactor evidence="2">
        <name>Mg(2+)</name>
        <dbReference type="ChEBI" id="CHEBI:18420"/>
    </cofactor>
</comment>
<dbReference type="Gene3D" id="3.90.79.10">
    <property type="entry name" value="Nucleoside Triphosphate Pyrophosphohydrolase"/>
    <property type="match status" value="1"/>
</dbReference>
<dbReference type="eggNOG" id="COG0494">
    <property type="taxonomic scope" value="Bacteria"/>
</dbReference>
<evidence type="ECO:0000313" key="9">
    <source>
        <dbReference type="EMBL" id="CAG22858.1"/>
    </source>
</evidence>
<comment type="similarity">
    <text evidence="3">Belongs to the Nudix hydrolase family. NudK subfamily.</text>
</comment>
<feature type="domain" description="Nudix hydrolase" evidence="8">
    <location>
        <begin position="40"/>
        <end position="169"/>
    </location>
</feature>
<evidence type="ECO:0000256" key="1">
    <source>
        <dbReference type="ARBA" id="ARBA00000847"/>
    </source>
</evidence>
<evidence type="ECO:0000256" key="6">
    <source>
        <dbReference type="ARBA" id="ARBA00032162"/>
    </source>
</evidence>
<dbReference type="PANTHER" id="PTHR11839">
    <property type="entry name" value="UDP/ADP-SUGAR PYROPHOSPHATASE"/>
    <property type="match status" value="1"/>
</dbReference>
<evidence type="ECO:0000256" key="5">
    <source>
        <dbReference type="ARBA" id="ARBA00022801"/>
    </source>
</evidence>
<evidence type="ECO:0000256" key="4">
    <source>
        <dbReference type="ARBA" id="ARBA00016377"/>
    </source>
</evidence>
<dbReference type="InterPro" id="IPR000086">
    <property type="entry name" value="NUDIX_hydrolase_dom"/>
</dbReference>
<dbReference type="Pfam" id="PF00293">
    <property type="entry name" value="NUDIX"/>
    <property type="match status" value="1"/>
</dbReference>
<sequence length="179" mass="20313">MLNIMELPMSTKTLYQWKCFSIEQEHHQLPDGRNIEFTTVKHPGAVIIVPINHSGDLVLVHQYRPAIKQWILEFPAGTLESKEDILNCAKRELAEEVNLKAESWQSLGELLPVPGFCDEVQYLFLAQGLSETAGELDDDEVIEVVTMSVNEFEQKVLKNEIQDGKTLATYLKIKMMGIV</sequence>
<keyword evidence="10" id="KW-1185">Reference proteome</keyword>
<dbReference type="InterPro" id="IPR020084">
    <property type="entry name" value="NUDIX_hydrolase_CS"/>
</dbReference>
<dbReference type="EMBL" id="CR378678">
    <property type="protein sequence ID" value="CAG22858.1"/>
    <property type="molecule type" value="Genomic_DNA"/>
</dbReference>
<dbReference type="InterPro" id="IPR015797">
    <property type="entry name" value="NUDIX_hydrolase-like_dom_sf"/>
</dbReference>